<comment type="caution">
    <text evidence="2">The sequence shown here is derived from an EMBL/GenBank/DDBJ whole genome shotgun (WGS) entry which is preliminary data.</text>
</comment>
<accession>A0A2P6NGM8</accession>
<evidence type="ECO:0008006" key="4">
    <source>
        <dbReference type="Google" id="ProtNLM"/>
    </source>
</evidence>
<dbReference type="Proteomes" id="UP000241769">
    <property type="component" value="Unassembled WGS sequence"/>
</dbReference>
<evidence type="ECO:0000256" key="1">
    <source>
        <dbReference type="SAM" id="MobiDB-lite"/>
    </source>
</evidence>
<dbReference type="Gene3D" id="3.10.20.90">
    <property type="entry name" value="Phosphatidylinositol 3-kinase Catalytic Subunit, Chain A, domain 1"/>
    <property type="match status" value="1"/>
</dbReference>
<evidence type="ECO:0000313" key="3">
    <source>
        <dbReference type="Proteomes" id="UP000241769"/>
    </source>
</evidence>
<feature type="region of interest" description="Disordered" evidence="1">
    <location>
        <begin position="1"/>
        <end position="25"/>
    </location>
</feature>
<dbReference type="InterPro" id="IPR029071">
    <property type="entry name" value="Ubiquitin-like_domsf"/>
</dbReference>
<protein>
    <recommendedName>
        <fullName evidence="4">Ubiquitin-like domain-containing protein</fullName>
    </recommendedName>
</protein>
<name>A0A2P6NGM8_9EUKA</name>
<dbReference type="InParanoid" id="A0A2P6NGM8"/>
<sequence length="127" mass="14087">MAYRTFECSSNHNGNDAFPRSTKSQYHITRKRHNLQSQQQQPHNTMTVSVTITSTGETFQTEAKNLVQLREQIFQLKGIPQNVQMLQSNSEVLEDGAQVQLSFNLHGGCAESCGCCGCGESCSCNIL</sequence>
<keyword evidence="3" id="KW-1185">Reference proteome</keyword>
<reference evidence="2 3" key="1">
    <citation type="journal article" date="2018" name="Genome Biol. Evol.">
        <title>Multiple Roots of Fruiting Body Formation in Amoebozoa.</title>
        <authorList>
            <person name="Hillmann F."/>
            <person name="Forbes G."/>
            <person name="Novohradska S."/>
            <person name="Ferling I."/>
            <person name="Riege K."/>
            <person name="Groth M."/>
            <person name="Westermann M."/>
            <person name="Marz M."/>
            <person name="Spaller T."/>
            <person name="Winckler T."/>
            <person name="Schaap P."/>
            <person name="Glockner G."/>
        </authorList>
    </citation>
    <scope>NUCLEOTIDE SEQUENCE [LARGE SCALE GENOMIC DNA]</scope>
    <source>
        <strain evidence="2 3">Jena</strain>
    </source>
</reference>
<dbReference type="EMBL" id="MDYQ01000090">
    <property type="protein sequence ID" value="PRP83089.1"/>
    <property type="molecule type" value="Genomic_DNA"/>
</dbReference>
<evidence type="ECO:0000313" key="2">
    <source>
        <dbReference type="EMBL" id="PRP83089.1"/>
    </source>
</evidence>
<organism evidence="2 3">
    <name type="scientific">Planoprotostelium fungivorum</name>
    <dbReference type="NCBI Taxonomy" id="1890364"/>
    <lineage>
        <taxon>Eukaryota</taxon>
        <taxon>Amoebozoa</taxon>
        <taxon>Evosea</taxon>
        <taxon>Variosea</taxon>
        <taxon>Cavosteliida</taxon>
        <taxon>Cavosteliaceae</taxon>
        <taxon>Planoprotostelium</taxon>
    </lineage>
</organism>
<gene>
    <name evidence="2" type="ORF">PROFUN_09685</name>
</gene>
<proteinExistence type="predicted"/>
<dbReference type="SUPFAM" id="SSF54236">
    <property type="entry name" value="Ubiquitin-like"/>
    <property type="match status" value="1"/>
</dbReference>
<dbReference type="FunCoup" id="A0A2P6NGM8">
    <property type="interactions" value="97"/>
</dbReference>
<dbReference type="AlphaFoldDB" id="A0A2P6NGM8"/>